<comment type="caution">
    <text evidence="1">The sequence shown here is derived from an EMBL/GenBank/DDBJ whole genome shotgun (WGS) entry which is preliminary data.</text>
</comment>
<proteinExistence type="predicted"/>
<dbReference type="Proteomes" id="UP001186974">
    <property type="component" value="Unassembled WGS sequence"/>
</dbReference>
<sequence>KPLYKELNRSSFIKFPIPVNLDLPSHKVSLIIQSVLGAIELPADDKSVKHRIQYNTEVSVIFQHVHRLIRCIIDCQLHLEDSIAAHNGLSLACSLGARVWNDSPLQIKQIETIGIVAVWKLVNAGIKTLEALENTESHRVEAILSRNPPYGMKLLDRLKAFPKLRVSVKMMGQPAIKPGEGVKVNVKSEIGFMNEKVPLLFAKKAVYVCFLAETTDGKKVHFCRISAKKLNNGQDILFSATLSHPAQSIKCYVMCDDIAGTERNVTLDVKIPASSFPATKQQPQSKPGPARQERVPSASMNTSARRAEMPMTAQTTASEEFGDGDIDDSDLVRAATRDLDFADIDMFVEEDVKVTRRNTAANARPTKTPSKQSGAAEDQVWEPKQLANGKWE</sequence>
<name>A0ACC3DGX0_9PEZI</name>
<protein>
    <submittedName>
        <fullName evidence="1">Uncharacterized protein</fullName>
    </submittedName>
</protein>
<keyword evidence="2" id="KW-1185">Reference proteome</keyword>
<accession>A0ACC3DGX0</accession>
<organism evidence="1 2">
    <name type="scientific">Coniosporium uncinatum</name>
    <dbReference type="NCBI Taxonomy" id="93489"/>
    <lineage>
        <taxon>Eukaryota</taxon>
        <taxon>Fungi</taxon>
        <taxon>Dikarya</taxon>
        <taxon>Ascomycota</taxon>
        <taxon>Pezizomycotina</taxon>
        <taxon>Dothideomycetes</taxon>
        <taxon>Dothideomycetes incertae sedis</taxon>
        <taxon>Coniosporium</taxon>
    </lineage>
</organism>
<gene>
    <name evidence="1" type="ORF">LTS18_014919</name>
</gene>
<feature type="non-terminal residue" evidence="1">
    <location>
        <position position="392"/>
    </location>
</feature>
<feature type="non-terminal residue" evidence="1">
    <location>
        <position position="1"/>
    </location>
</feature>
<dbReference type="EMBL" id="JAWDJW010004874">
    <property type="protein sequence ID" value="KAK3071157.1"/>
    <property type="molecule type" value="Genomic_DNA"/>
</dbReference>
<evidence type="ECO:0000313" key="2">
    <source>
        <dbReference type="Proteomes" id="UP001186974"/>
    </source>
</evidence>
<reference evidence="1" key="1">
    <citation type="submission" date="2024-09" db="EMBL/GenBank/DDBJ databases">
        <title>Black Yeasts Isolated from many extreme environments.</title>
        <authorList>
            <person name="Coleine C."/>
            <person name="Stajich J.E."/>
            <person name="Selbmann L."/>
        </authorList>
    </citation>
    <scope>NUCLEOTIDE SEQUENCE</scope>
    <source>
        <strain evidence="1">CCFEE 5737</strain>
    </source>
</reference>
<evidence type="ECO:0000313" key="1">
    <source>
        <dbReference type="EMBL" id="KAK3071157.1"/>
    </source>
</evidence>